<dbReference type="RefSeq" id="WP_207710108.1">
    <property type="nucleotide sequence ID" value="NZ_BLJE01000001.1"/>
</dbReference>
<organism evidence="1 2">
    <name type="scientific">Litoreibacter roseus</name>
    <dbReference type="NCBI Taxonomy" id="2601869"/>
    <lineage>
        <taxon>Bacteria</taxon>
        <taxon>Pseudomonadati</taxon>
        <taxon>Pseudomonadota</taxon>
        <taxon>Alphaproteobacteria</taxon>
        <taxon>Rhodobacterales</taxon>
        <taxon>Roseobacteraceae</taxon>
        <taxon>Litoreibacter</taxon>
    </lineage>
</organism>
<keyword evidence="2" id="KW-1185">Reference proteome</keyword>
<evidence type="ECO:0000313" key="2">
    <source>
        <dbReference type="Proteomes" id="UP000436822"/>
    </source>
</evidence>
<dbReference type="SUPFAM" id="SSF53254">
    <property type="entry name" value="Phosphoglycerate mutase-like"/>
    <property type="match status" value="1"/>
</dbReference>
<dbReference type="Gene3D" id="3.40.50.1240">
    <property type="entry name" value="Phosphoglycerate mutase-like"/>
    <property type="match status" value="1"/>
</dbReference>
<evidence type="ECO:0000313" key="1">
    <source>
        <dbReference type="EMBL" id="GFE63680.1"/>
    </source>
</evidence>
<reference evidence="1 2" key="1">
    <citation type="submission" date="2019-12" db="EMBL/GenBank/DDBJ databases">
        <title>Litoreibacter badius sp. nov., a novel bacteriochlorophyll a-containing bacterium in the genus Litoreibacter.</title>
        <authorList>
            <person name="Kanamuro M."/>
            <person name="Takabe Y."/>
            <person name="Mori K."/>
            <person name="Takaichi S."/>
            <person name="Hanada S."/>
        </authorList>
    </citation>
    <scope>NUCLEOTIDE SEQUENCE [LARGE SCALE GENOMIC DNA]</scope>
    <source>
        <strain evidence="1 2">K6</strain>
    </source>
</reference>
<dbReference type="Pfam" id="PF00300">
    <property type="entry name" value="His_Phos_1"/>
    <property type="match status" value="1"/>
</dbReference>
<proteinExistence type="predicted"/>
<name>A0A6N6JCX8_9RHOB</name>
<dbReference type="InterPro" id="IPR029033">
    <property type="entry name" value="His_PPase_superfam"/>
</dbReference>
<comment type="caution">
    <text evidence="1">The sequence shown here is derived from an EMBL/GenBank/DDBJ whole genome shotgun (WGS) entry which is preliminary data.</text>
</comment>
<dbReference type="Proteomes" id="UP000436822">
    <property type="component" value="Unassembled WGS sequence"/>
</dbReference>
<dbReference type="EMBL" id="BLJE01000001">
    <property type="protein sequence ID" value="GFE63680.1"/>
    <property type="molecule type" value="Genomic_DNA"/>
</dbReference>
<accession>A0A6N6JCX8</accession>
<gene>
    <name evidence="1" type="ORF">KIN_07540</name>
</gene>
<sequence length="184" mass="20404">MIDDDVPAPDWPLSDMGQHRMVSLSRAPWLNYVGHIYTSTERKAQMAGDILCERLGIESTARADMGENDRSATGFLPGAEFEAMADAFFAEPDMSVRGWERAVDAQDRIVKAAVDVIAKAPKGDILCIGHGAVGTLLYCHYAELPISRVYDQKRGGCIWQMTLPDMKVRHGWRMAEEMTAISTL</sequence>
<dbReference type="InterPro" id="IPR013078">
    <property type="entry name" value="His_Pase_superF_clade-1"/>
</dbReference>
<protein>
    <submittedName>
        <fullName evidence="1">Phosphoglycerate mutase</fullName>
    </submittedName>
</protein>
<dbReference type="AlphaFoldDB" id="A0A6N6JCX8"/>